<name>A0A0F8Z8M7_9ZZZZ</name>
<evidence type="ECO:0000313" key="1">
    <source>
        <dbReference type="EMBL" id="KKK90088.1"/>
    </source>
</evidence>
<dbReference type="AlphaFoldDB" id="A0A0F8Z8M7"/>
<gene>
    <name evidence="1" type="ORF">LCGC14_2726580</name>
</gene>
<proteinExistence type="predicted"/>
<organism evidence="1">
    <name type="scientific">marine sediment metagenome</name>
    <dbReference type="NCBI Taxonomy" id="412755"/>
    <lineage>
        <taxon>unclassified sequences</taxon>
        <taxon>metagenomes</taxon>
        <taxon>ecological metagenomes</taxon>
    </lineage>
</organism>
<protein>
    <submittedName>
        <fullName evidence="1">Uncharacterized protein</fullName>
    </submittedName>
</protein>
<dbReference type="EMBL" id="LAZR01049250">
    <property type="protein sequence ID" value="KKK90088.1"/>
    <property type="molecule type" value="Genomic_DNA"/>
</dbReference>
<reference evidence="1" key="1">
    <citation type="journal article" date="2015" name="Nature">
        <title>Complex archaea that bridge the gap between prokaryotes and eukaryotes.</title>
        <authorList>
            <person name="Spang A."/>
            <person name="Saw J.H."/>
            <person name="Jorgensen S.L."/>
            <person name="Zaremba-Niedzwiedzka K."/>
            <person name="Martijn J."/>
            <person name="Lind A.E."/>
            <person name="van Eijk R."/>
            <person name="Schleper C."/>
            <person name="Guy L."/>
            <person name="Ettema T.J."/>
        </authorList>
    </citation>
    <scope>NUCLEOTIDE SEQUENCE</scope>
</reference>
<sequence>MGAIRALRKLQIGIEGAGTPGTPVAAGVRILGDVTYRDASEAIEAERDYGVYARYGEAFQLASYLTEVDIETDLSYEQILYPLLAGLKGAVVGVEEVGAEGNWEYVFQAPVTGDPAPNTYTMEYWEDDEDGSDPLTLEADYGICKSMGISASKGPELAVLRHSWAAREATVTTPTAALGIPTRTLVPSQQWSVKFAATMAGLPGASVISGEILSFDWDMAWFDIKRRLSGSLDFDGYRIGTRETDLKITMDLTSTSEGERVNMFRAGAVRFIRLQAVGAAIGSTTYRITIDGAYTMPGPFDPSGDDDGLTTVDLDYKGLYDSTAGYDLKIEVVNNLGANPPQ</sequence>
<comment type="caution">
    <text evidence="1">The sequence shown here is derived from an EMBL/GenBank/DDBJ whole genome shotgun (WGS) entry which is preliminary data.</text>
</comment>
<accession>A0A0F8Z8M7</accession>